<dbReference type="AlphaFoldDB" id="A0A5C5FNW7"/>
<dbReference type="InterPro" id="IPR036688">
    <property type="entry name" value="MoeA_C_domain_IV_sf"/>
</dbReference>
<evidence type="ECO:0000259" key="7">
    <source>
        <dbReference type="SMART" id="SM00852"/>
    </source>
</evidence>
<comment type="cofactor">
    <cofactor evidence="5">
        <name>Mg(2+)</name>
        <dbReference type="ChEBI" id="CHEBI:18420"/>
    </cofactor>
</comment>
<comment type="pathway">
    <text evidence="1 5">Cofactor biosynthesis; molybdopterin biosynthesis.</text>
</comment>
<comment type="catalytic activity">
    <reaction evidence="5">
        <text>molybdopterin + ATP + H(+) = adenylyl-molybdopterin + diphosphate</text>
        <dbReference type="Rhea" id="RHEA:31331"/>
        <dbReference type="ChEBI" id="CHEBI:15378"/>
        <dbReference type="ChEBI" id="CHEBI:30616"/>
        <dbReference type="ChEBI" id="CHEBI:33019"/>
        <dbReference type="ChEBI" id="CHEBI:58698"/>
        <dbReference type="ChEBI" id="CHEBI:62727"/>
    </reaction>
</comment>
<evidence type="ECO:0000256" key="6">
    <source>
        <dbReference type="SAM" id="MobiDB-lite"/>
    </source>
</evidence>
<sequence length="681" mass="71316">MPSTVSVGLLCVSDTAAAVPSSDQSLPTIRSVLPSDAYTVVADKVVADQSPELVETVQAWVRMGVDLVLTSGGTGMGSRDMTPEAIAPLIDRPAPGLVIAMLTSSLAITPLAALSRPVAGIVHSPAGDGTGTLIVTLPGSPKAAKENLESLLRVLPHALELAGGARSRSTTVHQRIERGEDGLEGVRDAVQEHAHAHHHGHHHHHHHHHDGAGGGGHAAPRPRTMLSQDPSVAVAARQRQSPWPLISVRDALALIFEHTYVSPVQALSVEPSLVGHVLAEDVHARGNLPPGPSTNIDGYALSAASTPPGVYKVVTTFPTTPMPPGSVYRINTGAPLPPGTDACIMVEDTEVASRDAATGEEETVRLVAQVDGGENVRGAGSDVRTGDEVLRRGDVVSDVGGELGTLAFVGQRSVRAYRRPVVAVLSTGNELRDLQDTRDSAAAGGHAEARFAGIVDSNRPTLLGVLQSLHFETIDLGICGDSMADTTARLKKGKEEADVVITTGGTSMGVGDLLKPCIERELGGTVHFGRVAMKPGKPTTFATLPAHPMAPSREPKLVFALPGNPASALVTFYLFVLPALRKMEGRRDGEWELPRVPVTLTSTVPLDARPEYHRVFVRPSLESGRLEAYSTGGQRSSRTVSLAGANGLLELPAASEAEGRDKSAGETVPCVLIGEVGPVVY</sequence>
<accession>A0A5C5FNW7</accession>
<comment type="caution">
    <text evidence="8">The sequence shown here is derived from an EMBL/GenBank/DDBJ whole genome shotgun (WGS) entry which is preliminary data.</text>
</comment>
<dbReference type="GO" id="GO:0006777">
    <property type="term" value="P:Mo-molybdopterin cofactor biosynthetic process"/>
    <property type="evidence" value="ECO:0007669"/>
    <property type="project" value="UniProtKB-UniRule"/>
</dbReference>
<keyword evidence="5" id="KW-0808">Transferase</keyword>
<dbReference type="GO" id="GO:0046872">
    <property type="term" value="F:metal ion binding"/>
    <property type="evidence" value="ECO:0007669"/>
    <property type="project" value="UniProtKB-UniRule"/>
</dbReference>
<protein>
    <submittedName>
        <fullName evidence="8">Molybdenum cofactor biosynthesis protein</fullName>
    </submittedName>
</protein>
<keyword evidence="5" id="KW-0460">Magnesium</keyword>
<dbReference type="SUPFAM" id="SSF53218">
    <property type="entry name" value="Molybdenum cofactor biosynthesis proteins"/>
    <property type="match status" value="2"/>
</dbReference>
<dbReference type="Pfam" id="PF03453">
    <property type="entry name" value="MoeA_N"/>
    <property type="match status" value="1"/>
</dbReference>
<feature type="domain" description="MoaB/Mog" evidence="7">
    <location>
        <begin position="423"/>
        <end position="582"/>
    </location>
</feature>
<feature type="domain" description="MoaB/Mog" evidence="7">
    <location>
        <begin position="8"/>
        <end position="158"/>
    </location>
</feature>
<dbReference type="InterPro" id="IPR036425">
    <property type="entry name" value="MoaB/Mog-like_dom_sf"/>
</dbReference>
<reference evidence="8 9" key="1">
    <citation type="submission" date="2019-03" db="EMBL/GenBank/DDBJ databases">
        <title>Rhodosporidium diobovatum UCD-FST 08-225 genome sequencing, assembly, and annotation.</title>
        <authorList>
            <person name="Fakankun I.U."/>
            <person name="Fristensky B."/>
            <person name="Levin D.B."/>
        </authorList>
    </citation>
    <scope>NUCLEOTIDE SEQUENCE [LARGE SCALE GENOMIC DNA]</scope>
    <source>
        <strain evidence="8 9">UCD-FST 08-225</strain>
    </source>
</reference>
<keyword evidence="5" id="KW-0500">Molybdenum</keyword>
<dbReference type="PANTHER" id="PTHR10192:SF5">
    <property type="entry name" value="GEPHYRIN"/>
    <property type="match status" value="1"/>
</dbReference>
<dbReference type="OrthoDB" id="4349954at2759"/>
<feature type="compositionally biased region" description="Basic residues" evidence="6">
    <location>
        <begin position="195"/>
        <end position="209"/>
    </location>
</feature>
<dbReference type="EMBL" id="SOZI01000132">
    <property type="protein sequence ID" value="TNY18567.1"/>
    <property type="molecule type" value="Genomic_DNA"/>
</dbReference>
<dbReference type="SUPFAM" id="SSF63867">
    <property type="entry name" value="MoeA C-terminal domain-like"/>
    <property type="match status" value="1"/>
</dbReference>
<evidence type="ECO:0000256" key="1">
    <source>
        <dbReference type="ARBA" id="ARBA00005046"/>
    </source>
</evidence>
<comment type="function">
    <text evidence="5">Catalyzes two steps in the biosynthesis of the molybdenum cofactor. In the first step, molybdopterin is adenylated. Subsequently, molybdate is inserted into adenylated molybdopterin and AMP is released.</text>
</comment>
<dbReference type="GO" id="GO:0061599">
    <property type="term" value="F:molybdopterin molybdotransferase activity"/>
    <property type="evidence" value="ECO:0007669"/>
    <property type="project" value="UniProtKB-UniRule"/>
</dbReference>
<evidence type="ECO:0000256" key="4">
    <source>
        <dbReference type="ARBA" id="ARBA00023150"/>
    </source>
</evidence>
<feature type="region of interest" description="Disordered" evidence="6">
    <location>
        <begin position="194"/>
        <end position="233"/>
    </location>
</feature>
<dbReference type="GO" id="GO:0005524">
    <property type="term" value="F:ATP binding"/>
    <property type="evidence" value="ECO:0007669"/>
    <property type="project" value="UniProtKB-UniRule"/>
</dbReference>
<comment type="similarity">
    <text evidence="5">Belongs to the MoeA family.</text>
</comment>
<comment type="catalytic activity">
    <reaction evidence="5">
        <text>adenylyl-molybdopterin + molybdate = Mo-molybdopterin + AMP + H(+)</text>
        <dbReference type="Rhea" id="RHEA:35047"/>
        <dbReference type="ChEBI" id="CHEBI:15378"/>
        <dbReference type="ChEBI" id="CHEBI:36264"/>
        <dbReference type="ChEBI" id="CHEBI:62727"/>
        <dbReference type="ChEBI" id="CHEBI:71302"/>
        <dbReference type="ChEBI" id="CHEBI:456215"/>
    </reaction>
</comment>
<dbReference type="UniPathway" id="UPA00344"/>
<dbReference type="Gene3D" id="3.90.105.10">
    <property type="entry name" value="Molybdopterin biosynthesis moea protein, domain 2"/>
    <property type="match status" value="1"/>
</dbReference>
<dbReference type="InterPro" id="IPR038987">
    <property type="entry name" value="MoeA-like"/>
</dbReference>
<dbReference type="InterPro" id="IPR005111">
    <property type="entry name" value="MoeA_C_domain_IV"/>
</dbReference>
<organism evidence="8 9">
    <name type="scientific">Rhodotorula diobovata</name>
    <dbReference type="NCBI Taxonomy" id="5288"/>
    <lineage>
        <taxon>Eukaryota</taxon>
        <taxon>Fungi</taxon>
        <taxon>Dikarya</taxon>
        <taxon>Basidiomycota</taxon>
        <taxon>Pucciniomycotina</taxon>
        <taxon>Microbotryomycetes</taxon>
        <taxon>Sporidiobolales</taxon>
        <taxon>Sporidiobolaceae</taxon>
        <taxon>Rhodotorula</taxon>
    </lineage>
</organism>
<dbReference type="PROSITE" id="PS01079">
    <property type="entry name" value="MOCF_BIOSYNTHESIS_2"/>
    <property type="match status" value="1"/>
</dbReference>
<dbReference type="InterPro" id="IPR005110">
    <property type="entry name" value="MoeA_linker/N"/>
</dbReference>
<proteinExistence type="inferred from homology"/>
<evidence type="ECO:0000256" key="2">
    <source>
        <dbReference type="ARBA" id="ARBA00007589"/>
    </source>
</evidence>
<dbReference type="InterPro" id="IPR008284">
    <property type="entry name" value="MoCF_biosynth_CS"/>
</dbReference>
<dbReference type="FunFam" id="3.40.980.10:FF:000001">
    <property type="entry name" value="Molybdopterin molybdenumtransferase"/>
    <property type="match status" value="1"/>
</dbReference>
<dbReference type="PANTHER" id="PTHR10192">
    <property type="entry name" value="MOLYBDOPTERIN BIOSYNTHESIS PROTEIN"/>
    <property type="match status" value="1"/>
</dbReference>
<evidence type="ECO:0000256" key="3">
    <source>
        <dbReference type="ARBA" id="ARBA00008339"/>
    </source>
</evidence>
<dbReference type="Pfam" id="PF03454">
    <property type="entry name" value="MoeA_C"/>
    <property type="match status" value="1"/>
</dbReference>
<dbReference type="Gene3D" id="2.40.340.10">
    <property type="entry name" value="MoeA, C-terminal, domain IV"/>
    <property type="match status" value="1"/>
</dbReference>
<dbReference type="GO" id="GO:0061598">
    <property type="term" value="F:molybdopterin adenylyltransferase activity"/>
    <property type="evidence" value="ECO:0007669"/>
    <property type="project" value="UniProtKB-UniRule"/>
</dbReference>
<dbReference type="Gene3D" id="2.170.190.11">
    <property type="entry name" value="Molybdopterin biosynthesis moea protein, domain 3"/>
    <property type="match status" value="1"/>
</dbReference>
<dbReference type="STRING" id="5288.A0A5C5FNW7"/>
<dbReference type="SMART" id="SM00852">
    <property type="entry name" value="MoCF_biosynth"/>
    <property type="match status" value="2"/>
</dbReference>
<dbReference type="GO" id="GO:0005829">
    <property type="term" value="C:cytosol"/>
    <property type="evidence" value="ECO:0007669"/>
    <property type="project" value="TreeGrafter"/>
</dbReference>
<evidence type="ECO:0000256" key="5">
    <source>
        <dbReference type="RuleBase" id="RU365090"/>
    </source>
</evidence>
<dbReference type="InterPro" id="IPR001453">
    <property type="entry name" value="MoaB/Mog_dom"/>
</dbReference>
<dbReference type="Gene3D" id="3.40.980.10">
    <property type="entry name" value="MoaB/Mog-like domain"/>
    <property type="match status" value="2"/>
</dbReference>
<dbReference type="NCBIfam" id="TIGR00177">
    <property type="entry name" value="molyb_syn"/>
    <property type="match status" value="1"/>
</dbReference>
<keyword evidence="4 5" id="KW-0501">Molybdenum cofactor biosynthesis</keyword>
<dbReference type="InterPro" id="IPR036135">
    <property type="entry name" value="MoeA_linker/N_sf"/>
</dbReference>
<dbReference type="Pfam" id="PF00994">
    <property type="entry name" value="MoCF_biosynth"/>
    <property type="match status" value="2"/>
</dbReference>
<comment type="similarity">
    <text evidence="3">In the C-terminal section; belongs to the MoeA family.</text>
</comment>
<dbReference type="SUPFAM" id="SSF63882">
    <property type="entry name" value="MoeA N-terminal region -like"/>
    <property type="match status" value="1"/>
</dbReference>
<name>A0A5C5FNW7_9BASI</name>
<comment type="similarity">
    <text evidence="2">In the N-terminal section; belongs to the MoaB/Mog family.</text>
</comment>
<dbReference type="Proteomes" id="UP000311382">
    <property type="component" value="Unassembled WGS sequence"/>
</dbReference>
<evidence type="ECO:0000313" key="8">
    <source>
        <dbReference type="EMBL" id="TNY18567.1"/>
    </source>
</evidence>
<keyword evidence="9" id="KW-1185">Reference proteome</keyword>
<dbReference type="CDD" id="cd00886">
    <property type="entry name" value="MogA_MoaB"/>
    <property type="match status" value="1"/>
</dbReference>
<keyword evidence="5" id="KW-0479">Metal-binding</keyword>
<dbReference type="CDD" id="cd00887">
    <property type="entry name" value="MoeA"/>
    <property type="match status" value="1"/>
</dbReference>
<evidence type="ECO:0000313" key="9">
    <source>
        <dbReference type="Proteomes" id="UP000311382"/>
    </source>
</evidence>
<gene>
    <name evidence="8" type="ORF">DMC30DRAFT_426229</name>
</gene>